<keyword evidence="3 8" id="KW-0479">Metal-binding</keyword>
<gene>
    <name evidence="8" type="primary">cas2</name>
    <name evidence="9" type="ORF">CPM_1604</name>
</gene>
<evidence type="ECO:0000256" key="7">
    <source>
        <dbReference type="ARBA" id="ARBA00023118"/>
    </source>
</evidence>
<dbReference type="HAMAP" id="MF_01471">
    <property type="entry name" value="Cas2"/>
    <property type="match status" value="1"/>
</dbReference>
<evidence type="ECO:0000256" key="1">
    <source>
        <dbReference type="ARBA" id="ARBA00001946"/>
    </source>
</evidence>
<evidence type="ECO:0000256" key="8">
    <source>
        <dbReference type="HAMAP-Rule" id="MF_01471"/>
    </source>
</evidence>
<dbReference type="GO" id="GO:0004521">
    <property type="term" value="F:RNA endonuclease activity"/>
    <property type="evidence" value="ECO:0007669"/>
    <property type="project" value="InterPro"/>
</dbReference>
<evidence type="ECO:0000256" key="3">
    <source>
        <dbReference type="ARBA" id="ARBA00022723"/>
    </source>
</evidence>
<name>A0A1R4A8V3_9ARCH</name>
<dbReference type="SUPFAM" id="SSF143430">
    <property type="entry name" value="TTP0101/SSO1404-like"/>
    <property type="match status" value="1"/>
</dbReference>
<proteinExistence type="inferred from homology"/>
<dbReference type="GO" id="GO:0046872">
    <property type="term" value="F:metal ion binding"/>
    <property type="evidence" value="ECO:0007669"/>
    <property type="project" value="UniProtKB-UniRule"/>
</dbReference>
<feature type="binding site" evidence="8">
    <location>
        <position position="8"/>
    </location>
    <ligand>
        <name>Mg(2+)</name>
        <dbReference type="ChEBI" id="CHEBI:18420"/>
        <note>catalytic</note>
    </ligand>
</feature>
<dbReference type="Pfam" id="PF09827">
    <property type="entry name" value="CRISPR_Cas2"/>
    <property type="match status" value="1"/>
</dbReference>
<comment type="similarity">
    <text evidence="8">Belongs to the CRISPR-associated endoribonuclease Cas2 protein family.</text>
</comment>
<reference evidence="10" key="1">
    <citation type="submission" date="2016-06" db="EMBL/GenBank/DDBJ databases">
        <authorList>
            <person name="Toshchakov V.S."/>
        </authorList>
    </citation>
    <scope>NUCLEOTIDE SEQUENCE [LARGE SCALE GENOMIC DNA]</scope>
    <source>
        <strain>PM4 (JCM 30641</strain>
        <strain evidence="10">\VKM B-2940)</strain>
    </source>
</reference>
<keyword evidence="2 8" id="KW-0540">Nuclease</keyword>
<dbReference type="Gene3D" id="3.30.70.240">
    <property type="match status" value="1"/>
</dbReference>
<dbReference type="NCBIfam" id="TIGR01573">
    <property type="entry name" value="cas2"/>
    <property type="match status" value="1"/>
</dbReference>
<keyword evidence="6 8" id="KW-0460">Magnesium</keyword>
<accession>A0A1R4A8V3</accession>
<dbReference type="GeneID" id="30928186"/>
<dbReference type="KEGG" id="cdiv:CPM_1604"/>
<evidence type="ECO:0000256" key="4">
    <source>
        <dbReference type="ARBA" id="ARBA00022759"/>
    </source>
</evidence>
<comment type="function">
    <text evidence="8">CRISPR (clustered regularly interspaced short palindromic repeat), is an adaptive immune system that provides protection against mobile genetic elements (viruses, transposable elements and conjugative plasmids). CRISPR clusters contain sequences complementary to antecedent mobile elements and target invading nucleic acids. CRISPR clusters are transcribed and processed into CRISPR RNA (crRNA). Functions as a ssRNA-specific endoribonuclease. Involved in the integration of spacer DNA into the CRISPR cassette.</text>
</comment>
<dbReference type="InterPro" id="IPR019199">
    <property type="entry name" value="Virulence_VapD/CRISPR_Cas2"/>
</dbReference>
<evidence type="ECO:0000256" key="2">
    <source>
        <dbReference type="ARBA" id="ARBA00022722"/>
    </source>
</evidence>
<dbReference type="Proteomes" id="UP000187822">
    <property type="component" value="Chromosome I"/>
</dbReference>
<keyword evidence="7 8" id="KW-0051">Antiviral defense</keyword>
<dbReference type="RefSeq" id="WP_077076561.1">
    <property type="nucleotide sequence ID" value="NZ_LT719092.1"/>
</dbReference>
<dbReference type="InterPro" id="IPR021127">
    <property type="entry name" value="CRISPR_associated_Cas2"/>
</dbReference>
<dbReference type="AlphaFoldDB" id="A0A1R4A8V3"/>
<comment type="cofactor">
    <cofactor evidence="1 8">
        <name>Mg(2+)</name>
        <dbReference type="ChEBI" id="CHEBI:18420"/>
    </cofactor>
</comment>
<keyword evidence="4 8" id="KW-0255">Endonuclease</keyword>
<dbReference type="STRING" id="1673428.CPM_1604"/>
<dbReference type="PANTHER" id="PTHR34405:SF1">
    <property type="entry name" value="CRISPR-ASSOCIATED ENDORIBONUCLEASE CAS2"/>
    <property type="match status" value="1"/>
</dbReference>
<dbReference type="GO" id="GO:0043571">
    <property type="term" value="P:maintenance of CRISPR repeat elements"/>
    <property type="evidence" value="ECO:0007669"/>
    <property type="project" value="UniProtKB-UniRule"/>
</dbReference>
<dbReference type="GO" id="GO:0051607">
    <property type="term" value="P:defense response to virus"/>
    <property type="evidence" value="ECO:0007669"/>
    <property type="project" value="UniProtKB-UniRule"/>
</dbReference>
<keyword evidence="10" id="KW-1185">Reference proteome</keyword>
<comment type="subunit">
    <text evidence="8">Homodimer, forms a heterotetramer with a Cas1 homodimer.</text>
</comment>
<protein>
    <recommendedName>
        <fullName evidence="8">CRISPR-associated endoribonuclease Cas2</fullName>
        <ecNumber evidence="8">3.1.-.-</ecNumber>
    </recommendedName>
</protein>
<dbReference type="EMBL" id="LT719092">
    <property type="protein sequence ID" value="SJK85391.1"/>
    <property type="molecule type" value="Genomic_DNA"/>
</dbReference>
<dbReference type="CDD" id="cd09725">
    <property type="entry name" value="Cas2_I_II_III"/>
    <property type="match status" value="1"/>
</dbReference>
<dbReference type="EC" id="3.1.-.-" evidence="8"/>
<dbReference type="GO" id="GO:0016787">
    <property type="term" value="F:hydrolase activity"/>
    <property type="evidence" value="ECO:0007669"/>
    <property type="project" value="UniProtKB-KW"/>
</dbReference>
<evidence type="ECO:0000313" key="9">
    <source>
        <dbReference type="EMBL" id="SJK85391.1"/>
    </source>
</evidence>
<keyword evidence="5 8" id="KW-0378">Hydrolase</keyword>
<evidence type="ECO:0000313" key="10">
    <source>
        <dbReference type="Proteomes" id="UP000187822"/>
    </source>
</evidence>
<evidence type="ECO:0000256" key="6">
    <source>
        <dbReference type="ARBA" id="ARBA00022842"/>
    </source>
</evidence>
<dbReference type="PANTHER" id="PTHR34405">
    <property type="entry name" value="CRISPR-ASSOCIATED ENDORIBONUCLEASE CAS2"/>
    <property type="match status" value="1"/>
</dbReference>
<evidence type="ECO:0000256" key="5">
    <source>
        <dbReference type="ARBA" id="ARBA00022801"/>
    </source>
</evidence>
<organism evidence="9 10">
    <name type="scientific">Cuniculiplasma divulgatum</name>
    <dbReference type="NCBI Taxonomy" id="1673428"/>
    <lineage>
        <taxon>Archaea</taxon>
        <taxon>Methanobacteriati</taxon>
        <taxon>Thermoplasmatota</taxon>
        <taxon>Thermoplasmata</taxon>
        <taxon>Thermoplasmatales</taxon>
        <taxon>Cuniculiplasmataceae</taxon>
        <taxon>Cuniculiplasma</taxon>
    </lineage>
</organism>
<sequence length="87" mass="10146">MFVIMFYDIRENRVVKALKISRKYLTWIQNSVFEGEISLGNLSKLKAELKRAINSEEDSIIIYTLSNTKYTKRELIGIEKNTTSNIL</sequence>
<dbReference type="OrthoDB" id="43236at2157"/>